<reference evidence="2" key="1">
    <citation type="submission" date="2022-09" db="EMBL/GenBank/DDBJ databases">
        <title>Fusarium specimens isolated from Avocado Roots.</title>
        <authorList>
            <person name="Stajich J."/>
            <person name="Roper C."/>
            <person name="Heimlech-Rivalta G."/>
        </authorList>
    </citation>
    <scope>NUCLEOTIDE SEQUENCE</scope>
    <source>
        <strain evidence="2">A02</strain>
    </source>
</reference>
<evidence type="ECO:0000256" key="1">
    <source>
        <dbReference type="SAM" id="MobiDB-lite"/>
    </source>
</evidence>
<dbReference type="AlphaFoldDB" id="A0A9W8V6M1"/>
<name>A0A9W8V6M1_9HYPO</name>
<sequence>MGAPCDDERQPDVSSFISSAPTQLTIKYPPAQPVRIMLIAMATRALPKTLPTTVGIVEKNPPFDTPLIKTKAIMGARVVDVGHIASMLIAAKMSERNSVLRDPSLSQASPQAIRPKADARLKPATNPAPVVDENPSDFVYNGRKKGGTNNGNVPTALAKKTRSKVNDLNNCLNVSANHIWQWNIANSSCRSPFDESWSVSRGSLSDSPGRRETGG</sequence>
<dbReference type="Proteomes" id="UP001152087">
    <property type="component" value="Unassembled WGS sequence"/>
</dbReference>
<evidence type="ECO:0000313" key="2">
    <source>
        <dbReference type="EMBL" id="KAJ4195212.1"/>
    </source>
</evidence>
<comment type="caution">
    <text evidence="2">The sequence shown here is derived from an EMBL/GenBank/DDBJ whole genome shotgun (WGS) entry which is preliminary data.</text>
</comment>
<organism evidence="2 3">
    <name type="scientific">Fusarium falciforme</name>
    <dbReference type="NCBI Taxonomy" id="195108"/>
    <lineage>
        <taxon>Eukaryota</taxon>
        <taxon>Fungi</taxon>
        <taxon>Dikarya</taxon>
        <taxon>Ascomycota</taxon>
        <taxon>Pezizomycotina</taxon>
        <taxon>Sordariomycetes</taxon>
        <taxon>Hypocreomycetidae</taxon>
        <taxon>Hypocreales</taxon>
        <taxon>Nectriaceae</taxon>
        <taxon>Fusarium</taxon>
        <taxon>Fusarium solani species complex</taxon>
    </lineage>
</organism>
<evidence type="ECO:0000313" key="3">
    <source>
        <dbReference type="Proteomes" id="UP001152087"/>
    </source>
</evidence>
<feature type="compositionally biased region" description="Polar residues" evidence="1">
    <location>
        <begin position="197"/>
        <end position="206"/>
    </location>
</feature>
<feature type="region of interest" description="Disordered" evidence="1">
    <location>
        <begin position="195"/>
        <end position="215"/>
    </location>
</feature>
<proteinExistence type="predicted"/>
<gene>
    <name evidence="2" type="ORF">NW755_002631</name>
</gene>
<keyword evidence="3" id="KW-1185">Reference proteome</keyword>
<protein>
    <submittedName>
        <fullName evidence="2">Uncharacterized protein</fullName>
    </submittedName>
</protein>
<feature type="region of interest" description="Disordered" evidence="1">
    <location>
        <begin position="122"/>
        <end position="155"/>
    </location>
</feature>
<accession>A0A9W8V6M1</accession>
<dbReference type="EMBL" id="JAOQAV010000004">
    <property type="protein sequence ID" value="KAJ4195212.1"/>
    <property type="molecule type" value="Genomic_DNA"/>
</dbReference>